<dbReference type="Proteomes" id="UP001230649">
    <property type="component" value="Unassembled WGS sequence"/>
</dbReference>
<gene>
    <name evidence="1" type="ORF">QFC20_003206</name>
</gene>
<proteinExistence type="predicted"/>
<sequence>MASLTATGSSYSFKLRNSIEQEADTTLSKLDDLIRTKGYEWLDDYMQGVKEAVAQGGRRNAAQAGSTLVNILKTPSRTPRLGTAKKTRTVLAKEKDKENRLRLANAELEIEVAEESRGSAKAKSNPRSILFASALAEHDINTTEGKPIRHALPIVVKDTANPFIEPSSVPSSSDPISRPLSSKPSSKAAQKENVTIQLDQPLQSSNQPSRKKQQSPEQELDVSAKKFSVKGDAAPMARSGKRDTTQSVIPDEVEKQRASEETVCSAPTPHAVPPELAPSITPAAAYMHEEQSKDIEHLATPTQTAASSVTPTPAPETTLPAVEIQIQHDQATMSLPEFKDMVTARDEKSVAAPLEDTTEAQQEINAAEDYSVPLKDDDVTPELPSSPKTTMGTSVKSVFSPSAVTFAALPTRDLPRGRSLGASKHQRMTSHLVESTVPEVESTVKTPGPAPSVTFPRPSENKAAISKAARDSKSGGTGAGSSWISRKVLAGSGGEDLRKSLAASKRPSTMNHAMEDESDKEADELDDHPKQLMARASEAPVPAQRFSIASKTPQPPQQSRQTLGASTITRPVEQSQTNLSKMIADLQERRAVATFNASVTRATLPSLQLGRGAQGIAAMGISSGLLGRAALQASLDRSRTADSQMPQADAFDVFDEKTDDTPKSSAPKSMPVNAAGGQGEPSTTEELNQAVDEILRKISTERQMQQVPEVIPVATENAKANTYPPSPLQAVELSNSKSTKSATPTVPRISKTRTEEQEVEELTKRTNAMSVTGRESADLVTPGGFKAVSPSEYTTSEAFPEPLLTEIAEYTPEEPPASTTPVNSPPKVLYRTSHGQTIPPQSFEAPPKPVRHGSTAPVKQQPETSANASKPIAVTKPLPPKIRDQQQSVNKLVTAARGLSQSQAASIDSDESDDSMNESVFEDTLGDKRFDEDEVLADEVAKLAKPLRLNSAEQSSRHDVINSDSDTASVEEIESNGTASRAPSRNGPTSLASSTATNALSASTATKVKATAHTPANIARLIDGQKASAGPINSILKAQQRKAEDEARRAKRVASKEAIEKRKQDERQAKLDEMRSKEEAERKARLERLRKQKAERERIEKKRQEQEAARATDSFMRDRAGSVEPNLSKTTLNQSQVAKKALLNKSTKAAEAPRVKETAPRVLQASTTRPPSRVSAVPAEIKGGTGAMRPHMARNNTNPSAITSQPAIVHNTNQANPIREANARVSVLTKHPPPLTTSMNGNGADVRAVRPNKKPSIVPSQKVAAPRTRDSTMKPTRETMKPGMNVAEFQRMIALGGATPANMRSEDIELSDIGSDFGYESDSSESDKGEVIPSWAQSPALRKAATTQEKINPSHLFGIMPEFKMEAVFDPKAARRPRSSSANWTGQDRLTEQEKLEYAKKMGYRSIDDLAMLTMSTGTTL</sequence>
<accession>A0ACC2WEM3</accession>
<evidence type="ECO:0000313" key="1">
    <source>
        <dbReference type="EMBL" id="KAJ9109790.1"/>
    </source>
</evidence>
<evidence type="ECO:0000313" key="2">
    <source>
        <dbReference type="Proteomes" id="UP001230649"/>
    </source>
</evidence>
<keyword evidence="2" id="KW-1185">Reference proteome</keyword>
<reference evidence="1" key="1">
    <citation type="submission" date="2023-04" db="EMBL/GenBank/DDBJ databases">
        <title>Draft Genome sequencing of Naganishia species isolated from polar environments using Oxford Nanopore Technology.</title>
        <authorList>
            <person name="Leo P."/>
            <person name="Venkateswaran K."/>
        </authorList>
    </citation>
    <scope>NUCLEOTIDE SEQUENCE</scope>
    <source>
        <strain evidence="1">MNA-CCFEE 5262</strain>
    </source>
</reference>
<name>A0ACC2WEM3_9TREE</name>
<protein>
    <submittedName>
        <fullName evidence="1">Uncharacterized protein</fullName>
    </submittedName>
</protein>
<dbReference type="EMBL" id="JASBWS010000028">
    <property type="protein sequence ID" value="KAJ9109790.1"/>
    <property type="molecule type" value="Genomic_DNA"/>
</dbReference>
<comment type="caution">
    <text evidence="1">The sequence shown here is derived from an EMBL/GenBank/DDBJ whole genome shotgun (WGS) entry which is preliminary data.</text>
</comment>
<organism evidence="1 2">
    <name type="scientific">Naganishia adeliensis</name>
    <dbReference type="NCBI Taxonomy" id="92952"/>
    <lineage>
        <taxon>Eukaryota</taxon>
        <taxon>Fungi</taxon>
        <taxon>Dikarya</taxon>
        <taxon>Basidiomycota</taxon>
        <taxon>Agaricomycotina</taxon>
        <taxon>Tremellomycetes</taxon>
        <taxon>Filobasidiales</taxon>
        <taxon>Filobasidiaceae</taxon>
        <taxon>Naganishia</taxon>
    </lineage>
</organism>